<dbReference type="AlphaFoldDB" id="A0AA39JBH6"/>
<dbReference type="RefSeq" id="XP_060323205.1">
    <property type="nucleotide sequence ID" value="XM_060478513.1"/>
</dbReference>
<comment type="caution">
    <text evidence="1">The sequence shown here is derived from an EMBL/GenBank/DDBJ whole genome shotgun (WGS) entry which is preliminary data.</text>
</comment>
<proteinExistence type="predicted"/>
<reference evidence="1" key="1">
    <citation type="submission" date="2023-06" db="EMBL/GenBank/DDBJ databases">
        <authorList>
            <consortium name="Lawrence Berkeley National Laboratory"/>
            <person name="Ahrendt S."/>
            <person name="Sahu N."/>
            <person name="Indic B."/>
            <person name="Wong-Bajracharya J."/>
            <person name="Merenyi Z."/>
            <person name="Ke H.-M."/>
            <person name="Monk M."/>
            <person name="Kocsube S."/>
            <person name="Drula E."/>
            <person name="Lipzen A."/>
            <person name="Balint B."/>
            <person name="Henrissat B."/>
            <person name="Andreopoulos B."/>
            <person name="Martin F.M."/>
            <person name="Harder C.B."/>
            <person name="Rigling D."/>
            <person name="Ford K.L."/>
            <person name="Foster G.D."/>
            <person name="Pangilinan J."/>
            <person name="Papanicolaou A."/>
            <person name="Barry K."/>
            <person name="LaButti K."/>
            <person name="Viragh M."/>
            <person name="Koriabine M."/>
            <person name="Yan M."/>
            <person name="Riley R."/>
            <person name="Champramary S."/>
            <person name="Plett K.L."/>
            <person name="Tsai I.J."/>
            <person name="Slot J."/>
            <person name="Sipos G."/>
            <person name="Plett J."/>
            <person name="Nagy L.G."/>
            <person name="Grigoriev I.V."/>
        </authorList>
    </citation>
    <scope>NUCLEOTIDE SEQUENCE</scope>
    <source>
        <strain evidence="1">CCBAS 213</strain>
    </source>
</reference>
<sequence length="98" mass="11469">MLEELFPIVTLFKHWVWRKMLEDAGILEEYTDIPAGIKHGFLIGLEKFTLSKTFTPQNHSTAPEHLAFLHKKYNEEIKLGRLLKGYDPKELQKLIGNY</sequence>
<name>A0AA39JBH6_ARMTA</name>
<evidence type="ECO:0000313" key="2">
    <source>
        <dbReference type="Proteomes" id="UP001175211"/>
    </source>
</evidence>
<dbReference type="GeneID" id="85362061"/>
<dbReference type="EMBL" id="JAUEPS010000088">
    <property type="protein sequence ID" value="KAK0439274.1"/>
    <property type="molecule type" value="Genomic_DNA"/>
</dbReference>
<dbReference type="Proteomes" id="UP001175211">
    <property type="component" value="Unassembled WGS sequence"/>
</dbReference>
<evidence type="ECO:0000313" key="1">
    <source>
        <dbReference type="EMBL" id="KAK0439274.1"/>
    </source>
</evidence>
<gene>
    <name evidence="1" type="ORF">EV420DRAFT_1651041</name>
</gene>
<organism evidence="1 2">
    <name type="scientific">Armillaria tabescens</name>
    <name type="common">Ringless honey mushroom</name>
    <name type="synonym">Agaricus tabescens</name>
    <dbReference type="NCBI Taxonomy" id="1929756"/>
    <lineage>
        <taxon>Eukaryota</taxon>
        <taxon>Fungi</taxon>
        <taxon>Dikarya</taxon>
        <taxon>Basidiomycota</taxon>
        <taxon>Agaricomycotina</taxon>
        <taxon>Agaricomycetes</taxon>
        <taxon>Agaricomycetidae</taxon>
        <taxon>Agaricales</taxon>
        <taxon>Marasmiineae</taxon>
        <taxon>Physalacriaceae</taxon>
        <taxon>Desarmillaria</taxon>
    </lineage>
</organism>
<keyword evidence="2" id="KW-1185">Reference proteome</keyword>
<protein>
    <submittedName>
        <fullName evidence="1">Uncharacterized protein</fullName>
    </submittedName>
</protein>
<accession>A0AA39JBH6</accession>